<dbReference type="InterPro" id="IPR044256">
    <property type="entry name" value="HCF244-like"/>
</dbReference>
<dbReference type="EMBL" id="JACCFM010000001">
    <property type="protein sequence ID" value="NYJ21091.1"/>
    <property type="molecule type" value="Genomic_DNA"/>
</dbReference>
<protein>
    <submittedName>
        <fullName evidence="4">Uncharacterized protein YbjT (DUF2867 family)</fullName>
    </submittedName>
</protein>
<dbReference type="Gene3D" id="3.40.50.720">
    <property type="entry name" value="NAD(P)-binding Rossmann-like Domain"/>
    <property type="match status" value="1"/>
</dbReference>
<evidence type="ECO:0000313" key="5">
    <source>
        <dbReference type="Proteomes" id="UP000537260"/>
    </source>
</evidence>
<feature type="domain" description="NAD(P)-binding" evidence="3">
    <location>
        <begin position="8"/>
        <end position="131"/>
    </location>
</feature>
<evidence type="ECO:0000256" key="1">
    <source>
        <dbReference type="ARBA" id="ARBA00022531"/>
    </source>
</evidence>
<evidence type="ECO:0000259" key="3">
    <source>
        <dbReference type="Pfam" id="PF13460"/>
    </source>
</evidence>
<proteinExistence type="predicted"/>
<keyword evidence="5" id="KW-1185">Reference proteome</keyword>
<evidence type="ECO:0000313" key="4">
    <source>
        <dbReference type="EMBL" id="NYJ21091.1"/>
    </source>
</evidence>
<reference evidence="4 5" key="1">
    <citation type="submission" date="2020-07" db="EMBL/GenBank/DDBJ databases">
        <title>Sequencing the genomes of 1000 actinobacteria strains.</title>
        <authorList>
            <person name="Klenk H.-P."/>
        </authorList>
    </citation>
    <scope>NUCLEOTIDE SEQUENCE [LARGE SCALE GENOMIC DNA]</scope>
    <source>
        <strain evidence="4 5">LI1</strain>
    </source>
</reference>
<dbReference type="PANTHER" id="PTHR47128">
    <property type="match status" value="1"/>
</dbReference>
<dbReference type="Proteomes" id="UP000537260">
    <property type="component" value="Unassembled WGS sequence"/>
</dbReference>
<sequence length="249" mass="26562">MATILVTGGTGTLGRPTVAQLREAGHEVRVFSRRSGAGLVTGDLVTNNGLRDALAGVNTVIHLATAGNGSDIAAAHNLFPAARRAGVTHLVLISIVGIEQIPLPYYTDKVTIEADLVKSGLKYTILRATQFHTLVAGIFAAQRRLPVLFSPRMPVQPIDPREVAARLVELAAGAPCGRVPDIGGPEQNFVTHFGAQWVKAAGMKRRIVSVRLPGTTFAGYATGKALVPGPRYGHTTFSEYFAEHRPEQR</sequence>
<dbReference type="InterPro" id="IPR036291">
    <property type="entry name" value="NAD(P)-bd_dom_sf"/>
</dbReference>
<dbReference type="GO" id="GO:0009523">
    <property type="term" value="C:photosystem II"/>
    <property type="evidence" value="ECO:0007669"/>
    <property type="project" value="UniProtKB-KW"/>
</dbReference>
<keyword evidence="2" id="KW-0604">Photosystem II</keyword>
<keyword evidence="1" id="KW-0602">Photosynthesis</keyword>
<dbReference type="PANTHER" id="PTHR47128:SF2">
    <property type="entry name" value="PROTEIN HIGH CHLOROPHYLL FLUORESCENCE PHENOTYPE 244, CHLOROPLASTIC"/>
    <property type="match status" value="1"/>
</dbReference>
<dbReference type="RefSeq" id="WP_179579740.1">
    <property type="nucleotide sequence ID" value="NZ_JACCFM010000001.1"/>
</dbReference>
<organism evidence="4 5">
    <name type="scientific">Glaciibacter psychrotolerans</name>
    <dbReference type="NCBI Taxonomy" id="670054"/>
    <lineage>
        <taxon>Bacteria</taxon>
        <taxon>Bacillati</taxon>
        <taxon>Actinomycetota</taxon>
        <taxon>Actinomycetes</taxon>
        <taxon>Micrococcales</taxon>
        <taxon>Microbacteriaceae</taxon>
        <taxon>Glaciibacter</taxon>
    </lineage>
</organism>
<dbReference type="AlphaFoldDB" id="A0A7Z0EGI7"/>
<dbReference type="SUPFAM" id="SSF51735">
    <property type="entry name" value="NAD(P)-binding Rossmann-fold domains"/>
    <property type="match status" value="1"/>
</dbReference>
<dbReference type="Pfam" id="PF13460">
    <property type="entry name" value="NAD_binding_10"/>
    <property type="match status" value="1"/>
</dbReference>
<name>A0A7Z0EGI7_9MICO</name>
<accession>A0A7Z0EGI7</accession>
<dbReference type="GO" id="GO:0015979">
    <property type="term" value="P:photosynthesis"/>
    <property type="evidence" value="ECO:0007669"/>
    <property type="project" value="UniProtKB-KW"/>
</dbReference>
<gene>
    <name evidence="4" type="ORF">HNR05_002882</name>
</gene>
<comment type="caution">
    <text evidence="4">The sequence shown here is derived from an EMBL/GenBank/DDBJ whole genome shotgun (WGS) entry which is preliminary data.</text>
</comment>
<evidence type="ECO:0000256" key="2">
    <source>
        <dbReference type="ARBA" id="ARBA00023276"/>
    </source>
</evidence>
<dbReference type="InterPro" id="IPR016040">
    <property type="entry name" value="NAD(P)-bd_dom"/>
</dbReference>